<dbReference type="EMBL" id="CP022521">
    <property type="protein sequence ID" value="ASO18077.1"/>
    <property type="molecule type" value="Genomic_DNA"/>
</dbReference>
<dbReference type="Proteomes" id="UP000204221">
    <property type="component" value="Chromosome"/>
</dbReference>
<keyword evidence="2" id="KW-1185">Reference proteome</keyword>
<gene>
    <name evidence="1" type="ORF">AHOG_02065</name>
</gene>
<dbReference type="KEGG" id="ahg:AHOG_02065"/>
<dbReference type="AlphaFoldDB" id="A0A221VX82"/>
<reference evidence="1 2" key="1">
    <citation type="submission" date="2017-07" db="EMBL/GenBank/DDBJ databases">
        <title>Complete genome sequence of Actinoalloteichus hoggarensis DSM 45943, type strain of Actinoalloteichus hoggarensis.</title>
        <authorList>
            <person name="Ruckert C."/>
            <person name="Nouioui I."/>
            <person name="Willmese J."/>
            <person name="van Wezel G."/>
            <person name="Klenk H.-P."/>
            <person name="Kalinowski J."/>
            <person name="Zotchev S.B."/>
        </authorList>
    </citation>
    <scope>NUCLEOTIDE SEQUENCE [LARGE SCALE GENOMIC DNA]</scope>
    <source>
        <strain evidence="1 2">DSM 45943</strain>
    </source>
</reference>
<proteinExistence type="predicted"/>
<sequence length="183" mass="19214">MTPDDLICVLADVRRLRAGFASTVRQPWTATTAAAEMAVQLGHLALCLLRQRGTDTTDLDDPHRPITNIGDELADVLLAVLSVPMLADLEPADLPATRPAGSADEVGQLLSLLIAVGQLAEAAMIQDGYRHLPTGTPPSIQTASAAAATAASTLADSQKLDLVAEFRAMAVDAESFLRSRDSS</sequence>
<dbReference type="OrthoDB" id="3700744at2"/>
<name>A0A221VX82_9PSEU</name>
<organism evidence="1 2">
    <name type="scientific">Actinoalloteichus hoggarensis</name>
    <dbReference type="NCBI Taxonomy" id="1470176"/>
    <lineage>
        <taxon>Bacteria</taxon>
        <taxon>Bacillati</taxon>
        <taxon>Actinomycetota</taxon>
        <taxon>Actinomycetes</taxon>
        <taxon>Pseudonocardiales</taxon>
        <taxon>Pseudonocardiaceae</taxon>
        <taxon>Actinoalloteichus</taxon>
    </lineage>
</organism>
<protein>
    <submittedName>
        <fullName evidence="1">Uncharacterized protein</fullName>
    </submittedName>
</protein>
<accession>A0A221VX82</accession>
<evidence type="ECO:0000313" key="1">
    <source>
        <dbReference type="EMBL" id="ASO18077.1"/>
    </source>
</evidence>
<dbReference type="RefSeq" id="WP_093939851.1">
    <property type="nucleotide sequence ID" value="NZ_CP022521.1"/>
</dbReference>
<evidence type="ECO:0000313" key="2">
    <source>
        <dbReference type="Proteomes" id="UP000204221"/>
    </source>
</evidence>